<sequence>MRELRNALDMLKRFLKSRFAMRAAAALIGLYIRLVHATSRWTLVGLEHFDAAAAEGNGVILAFWHGRLLMAASVRRETNRPVYMLISAHRDGEIIARGVSGFGVEFIRGSAANPNKPGRNKSGASAIAQMTAALAEGSVVGFTPDGPKGPGELVKPGVIRLAQMSGAPIVPAAYSASRGKRLSTWDRFLLAAPFSKGYYVAGAPITVPADADGETRERLRLDLETALKAVTEEADKRAGRTD</sequence>
<name>A0A2S7K3S1_9PROT</name>
<proteinExistence type="predicted"/>
<evidence type="ECO:0000259" key="1">
    <source>
        <dbReference type="Pfam" id="PF04028"/>
    </source>
</evidence>
<dbReference type="EMBL" id="PJCH01000010">
    <property type="protein sequence ID" value="PQA87088.1"/>
    <property type="molecule type" value="Genomic_DNA"/>
</dbReference>
<dbReference type="Proteomes" id="UP000239504">
    <property type="component" value="Unassembled WGS sequence"/>
</dbReference>
<comment type="caution">
    <text evidence="2">The sequence shown here is derived from an EMBL/GenBank/DDBJ whole genome shotgun (WGS) entry which is preliminary data.</text>
</comment>
<dbReference type="Pfam" id="PF04028">
    <property type="entry name" value="DUF374"/>
    <property type="match status" value="1"/>
</dbReference>
<feature type="domain" description="DUF374" evidence="1">
    <location>
        <begin position="77"/>
        <end position="150"/>
    </location>
</feature>
<keyword evidence="3" id="KW-1185">Reference proteome</keyword>
<gene>
    <name evidence="2" type="ORF">CW354_13655</name>
</gene>
<organism evidence="2 3">
    <name type="scientific">Hyphococcus luteus</name>
    <dbReference type="NCBI Taxonomy" id="2058213"/>
    <lineage>
        <taxon>Bacteria</taxon>
        <taxon>Pseudomonadati</taxon>
        <taxon>Pseudomonadota</taxon>
        <taxon>Alphaproteobacteria</taxon>
        <taxon>Parvularculales</taxon>
        <taxon>Parvularculaceae</taxon>
        <taxon>Hyphococcus</taxon>
    </lineage>
</organism>
<protein>
    <recommendedName>
        <fullName evidence="1">DUF374 domain-containing protein</fullName>
    </recommendedName>
</protein>
<dbReference type="CDD" id="cd07983">
    <property type="entry name" value="LPLAT_DUF374-like"/>
    <property type="match status" value="1"/>
</dbReference>
<dbReference type="SUPFAM" id="SSF69593">
    <property type="entry name" value="Glycerol-3-phosphate (1)-acyltransferase"/>
    <property type="match status" value="1"/>
</dbReference>
<dbReference type="AlphaFoldDB" id="A0A2S7K3S1"/>
<reference evidence="2 3" key="1">
    <citation type="submission" date="2017-12" db="EMBL/GenBank/DDBJ databases">
        <authorList>
            <person name="Hurst M.R.H."/>
        </authorList>
    </citation>
    <scope>NUCLEOTIDE SEQUENCE [LARGE SCALE GENOMIC DNA]</scope>
    <source>
        <strain evidence="2 3">SY-3-19</strain>
    </source>
</reference>
<evidence type="ECO:0000313" key="3">
    <source>
        <dbReference type="Proteomes" id="UP000239504"/>
    </source>
</evidence>
<accession>A0A2S7K3S1</accession>
<dbReference type="InterPro" id="IPR007172">
    <property type="entry name" value="DUF374"/>
</dbReference>
<evidence type="ECO:0000313" key="2">
    <source>
        <dbReference type="EMBL" id="PQA87088.1"/>
    </source>
</evidence>
<dbReference type="OrthoDB" id="9810508at2"/>